<dbReference type="EMBL" id="AOJJ01000037">
    <property type="protein sequence ID" value="EMA71994.1"/>
    <property type="molecule type" value="Genomic_DNA"/>
</dbReference>
<sequence length="351" mass="38740">MNRPVAFRFGHAFHLARPIPRMTDTALVVGGTRFIGRHTVEELLAHDYEVAIFNRGNHENPFADDDRVTHVEGDRKDETALRAAKLSVEPDVVIDCVAYQPADVETATEIFADVDGYVYISSGSSYAAEEIPKREGETPLEPCTDEQAVDDDHETYGNRKAEGDRAVFAAAEAGVAAMAVRPCIVYGPHDYTERLDYWIDRVLTHDRVAVPGDGQNLWHRAYVEDVASALRVVAERGEPGAAYNVGDRRALTLRETLETIADVAGVDCELVTASDDALAAGGLEPDDFTLYREYPHLLDTCALADLGWESTPVDEAIARTVEEHRESDRDGSEWDPGREAEERVIGVKETL</sequence>
<dbReference type="SUPFAM" id="SSF51735">
    <property type="entry name" value="NAD(P)-binding Rossmann-fold domains"/>
    <property type="match status" value="1"/>
</dbReference>
<feature type="domain" description="NAD-dependent epimerase/dehydratase" evidence="3">
    <location>
        <begin position="26"/>
        <end position="246"/>
    </location>
</feature>
<evidence type="ECO:0000256" key="1">
    <source>
        <dbReference type="ARBA" id="ARBA00007637"/>
    </source>
</evidence>
<comment type="similarity">
    <text evidence="1">Belongs to the NAD(P)-dependent epimerase/dehydratase family.</text>
</comment>
<gene>
    <name evidence="4" type="ORF">C462_04055</name>
</gene>
<protein>
    <submittedName>
        <fullName evidence="4">NAD-dependent epimerase/dehydratase</fullName>
    </submittedName>
</protein>
<dbReference type="PANTHER" id="PTHR43000">
    <property type="entry name" value="DTDP-D-GLUCOSE 4,6-DEHYDRATASE-RELATED"/>
    <property type="match status" value="1"/>
</dbReference>
<organism evidence="4 5">
    <name type="scientific">Halorubrum distributum JCM 13916</name>
    <dbReference type="NCBI Taxonomy" id="1230455"/>
    <lineage>
        <taxon>Archaea</taxon>
        <taxon>Methanobacteriati</taxon>
        <taxon>Methanobacteriota</taxon>
        <taxon>Stenosarchaea group</taxon>
        <taxon>Halobacteria</taxon>
        <taxon>Halobacteriales</taxon>
        <taxon>Haloferacaceae</taxon>
        <taxon>Halorubrum</taxon>
        <taxon>Halorubrum distributum group</taxon>
    </lineage>
</organism>
<dbReference type="Gene3D" id="3.40.50.720">
    <property type="entry name" value="NAD(P)-binding Rossmann-like Domain"/>
    <property type="match status" value="1"/>
</dbReference>
<accession>M0PR36</accession>
<name>M0PR36_9EURY</name>
<dbReference type="STRING" id="1230455.C462_04055"/>
<comment type="caution">
    <text evidence="4">The sequence shown here is derived from an EMBL/GenBank/DDBJ whole genome shotgun (WGS) entry which is preliminary data.</text>
</comment>
<proteinExistence type="inferred from homology"/>
<dbReference type="PATRIC" id="fig|1230455.3.peg.750"/>
<dbReference type="Pfam" id="PF01370">
    <property type="entry name" value="Epimerase"/>
    <property type="match status" value="1"/>
</dbReference>
<evidence type="ECO:0000313" key="4">
    <source>
        <dbReference type="EMBL" id="EMA71994.1"/>
    </source>
</evidence>
<feature type="region of interest" description="Disordered" evidence="2">
    <location>
        <begin position="322"/>
        <end position="351"/>
    </location>
</feature>
<dbReference type="Proteomes" id="UP000011528">
    <property type="component" value="Unassembled WGS sequence"/>
</dbReference>
<reference evidence="4 5" key="1">
    <citation type="journal article" date="2014" name="PLoS Genet.">
        <title>Phylogenetically driven sequencing of extremely halophilic archaea reveals strategies for static and dynamic osmo-response.</title>
        <authorList>
            <person name="Becker E.A."/>
            <person name="Seitzer P.M."/>
            <person name="Tritt A."/>
            <person name="Larsen D."/>
            <person name="Krusor M."/>
            <person name="Yao A.I."/>
            <person name="Wu D."/>
            <person name="Madern D."/>
            <person name="Eisen J.A."/>
            <person name="Darling A.E."/>
            <person name="Facciotti M.T."/>
        </authorList>
    </citation>
    <scope>NUCLEOTIDE SEQUENCE [LARGE SCALE GENOMIC DNA]</scope>
    <source>
        <strain evidence="4 5">JCM 13916</strain>
    </source>
</reference>
<evidence type="ECO:0000256" key="2">
    <source>
        <dbReference type="SAM" id="MobiDB-lite"/>
    </source>
</evidence>
<dbReference type="AlphaFoldDB" id="M0PR36"/>
<evidence type="ECO:0000313" key="5">
    <source>
        <dbReference type="Proteomes" id="UP000011528"/>
    </source>
</evidence>
<evidence type="ECO:0000259" key="3">
    <source>
        <dbReference type="Pfam" id="PF01370"/>
    </source>
</evidence>
<dbReference type="InterPro" id="IPR036291">
    <property type="entry name" value="NAD(P)-bd_dom_sf"/>
</dbReference>
<dbReference type="InterPro" id="IPR001509">
    <property type="entry name" value="Epimerase_deHydtase"/>
</dbReference>